<dbReference type="RefSeq" id="WP_036781568.1">
    <property type="nucleotide sequence ID" value="NZ_AVBG01000003.1"/>
</dbReference>
<evidence type="ECO:0000313" key="1">
    <source>
        <dbReference type="EMBL" id="KGP92317.1"/>
    </source>
</evidence>
<dbReference type="eggNOG" id="ENOG5033J2A">
    <property type="taxonomic scope" value="Bacteria"/>
</dbReference>
<name>A0A0A2UVL2_9BACI</name>
<dbReference type="EMBL" id="AVBG01000003">
    <property type="protein sequence ID" value="KGP92317.1"/>
    <property type="molecule type" value="Genomic_DNA"/>
</dbReference>
<evidence type="ECO:0000313" key="2">
    <source>
        <dbReference type="Proteomes" id="UP000030153"/>
    </source>
</evidence>
<reference evidence="1 2" key="1">
    <citation type="submission" date="2013-08" db="EMBL/GenBank/DDBJ databases">
        <title>Genome of Pontibacillus chungwhensis.</title>
        <authorList>
            <person name="Wang Q."/>
            <person name="Wang G."/>
        </authorList>
    </citation>
    <scope>NUCLEOTIDE SEQUENCE [LARGE SCALE GENOMIC DNA]</scope>
    <source>
        <strain evidence="1 2">BH030062</strain>
    </source>
</reference>
<comment type="caution">
    <text evidence="1">The sequence shown here is derived from an EMBL/GenBank/DDBJ whole genome shotgun (WGS) entry which is preliminary data.</text>
</comment>
<dbReference type="Proteomes" id="UP000030153">
    <property type="component" value="Unassembled WGS sequence"/>
</dbReference>
<dbReference type="OrthoDB" id="2942189at2"/>
<gene>
    <name evidence="1" type="ORF">N780_01955</name>
</gene>
<protein>
    <submittedName>
        <fullName evidence="1">Uncharacterized protein</fullName>
    </submittedName>
</protein>
<proteinExistence type="predicted"/>
<dbReference type="AlphaFoldDB" id="A0A0A2UVL2"/>
<sequence length="62" mass="6779">MVWLIIILSLLGFGALVDYIAKKRSLNVGSDDGIKNASYSEQVYVESGLHQMKHGNDTDGPI</sequence>
<organism evidence="1 2">
    <name type="scientific">Pontibacillus chungwhensis BH030062</name>
    <dbReference type="NCBI Taxonomy" id="1385513"/>
    <lineage>
        <taxon>Bacteria</taxon>
        <taxon>Bacillati</taxon>
        <taxon>Bacillota</taxon>
        <taxon>Bacilli</taxon>
        <taxon>Bacillales</taxon>
        <taxon>Bacillaceae</taxon>
        <taxon>Pontibacillus</taxon>
    </lineage>
</organism>
<keyword evidence="2" id="KW-1185">Reference proteome</keyword>
<accession>A0A0A2UVL2</accession>